<dbReference type="SMART" id="SM00257">
    <property type="entry name" value="LysM"/>
    <property type="match status" value="1"/>
</dbReference>
<feature type="domain" description="LysM" evidence="2">
    <location>
        <begin position="72"/>
        <end position="121"/>
    </location>
</feature>
<dbReference type="RefSeq" id="WP_045276153.1">
    <property type="nucleotide sequence ID" value="NZ_BAAAUP010000009.1"/>
</dbReference>
<dbReference type="InterPro" id="IPR036779">
    <property type="entry name" value="LysM_dom_sf"/>
</dbReference>
<keyword evidence="4" id="KW-1185">Reference proteome</keyword>
<dbReference type="EMBL" id="JYIZ01000052">
    <property type="protein sequence ID" value="KJL39132.1"/>
    <property type="molecule type" value="Genomic_DNA"/>
</dbReference>
<organism evidence="3 4">
    <name type="scientific">Microbacterium terrae</name>
    <dbReference type="NCBI Taxonomy" id="69369"/>
    <lineage>
        <taxon>Bacteria</taxon>
        <taxon>Bacillati</taxon>
        <taxon>Actinomycetota</taxon>
        <taxon>Actinomycetes</taxon>
        <taxon>Micrococcales</taxon>
        <taxon>Microbacteriaceae</taxon>
        <taxon>Microbacterium</taxon>
    </lineage>
</organism>
<name>A0A0M2GYI5_9MICO</name>
<accession>A0A0M2GYI5</accession>
<reference evidence="3 4" key="1">
    <citation type="submission" date="2015-02" db="EMBL/GenBank/DDBJ databases">
        <title>Draft genome sequences of ten Microbacterium spp. with emphasis on heavy metal contaminated environments.</title>
        <authorList>
            <person name="Corretto E."/>
        </authorList>
    </citation>
    <scope>NUCLEOTIDE SEQUENCE [LARGE SCALE GENOMIC DNA]</scope>
    <source>
        <strain evidence="3 4">DSM 12510</strain>
    </source>
</reference>
<comment type="caution">
    <text evidence="3">The sequence shown here is derived from an EMBL/GenBank/DDBJ whole genome shotgun (WGS) entry which is preliminary data.</text>
</comment>
<evidence type="ECO:0000313" key="4">
    <source>
        <dbReference type="Proteomes" id="UP000033956"/>
    </source>
</evidence>
<evidence type="ECO:0000256" key="1">
    <source>
        <dbReference type="SAM" id="Phobius"/>
    </source>
</evidence>
<keyword evidence="3" id="KW-0131">Cell cycle</keyword>
<dbReference type="OrthoDB" id="5084290at2"/>
<dbReference type="Pfam" id="PF01476">
    <property type="entry name" value="LysM"/>
    <property type="match status" value="1"/>
</dbReference>
<keyword evidence="3" id="KW-0132">Cell division</keyword>
<keyword evidence="1" id="KW-1133">Transmembrane helix</keyword>
<dbReference type="Gene3D" id="3.10.350.10">
    <property type="entry name" value="LysM domain"/>
    <property type="match status" value="1"/>
</dbReference>
<keyword evidence="1" id="KW-0472">Membrane</keyword>
<dbReference type="STRING" id="92835.RS81_02226"/>
<evidence type="ECO:0000313" key="3">
    <source>
        <dbReference type="EMBL" id="KJL39132.1"/>
    </source>
</evidence>
<evidence type="ECO:0000259" key="2">
    <source>
        <dbReference type="SMART" id="SM00257"/>
    </source>
</evidence>
<dbReference type="CDD" id="cd00118">
    <property type="entry name" value="LysM"/>
    <property type="match status" value="1"/>
</dbReference>
<dbReference type="Proteomes" id="UP000033956">
    <property type="component" value="Unassembled WGS sequence"/>
</dbReference>
<protein>
    <submittedName>
        <fullName evidence="3">Cell division suppressor protein YneA</fullName>
    </submittedName>
</protein>
<proteinExistence type="predicted"/>
<gene>
    <name evidence="3" type="primary">yneA</name>
    <name evidence="3" type="ORF">RS81_02226</name>
</gene>
<dbReference type="InterPro" id="IPR018392">
    <property type="entry name" value="LysM"/>
</dbReference>
<dbReference type="AlphaFoldDB" id="A0A0M2GYI5"/>
<sequence>MTAIAVTAPTFRTTAPTLRSPRTRLRLTLRGRRVLALLAALPAVIALSAAVISGGAAIATRDAGAVAGTFTTVTVGVGDTLWSIAEEVAPQADPRDVVDAIVRLNALDGATLLVGDQVALPLEYAPSAEK</sequence>
<feature type="transmembrane region" description="Helical" evidence="1">
    <location>
        <begin position="34"/>
        <end position="59"/>
    </location>
</feature>
<dbReference type="GO" id="GO:0051301">
    <property type="term" value="P:cell division"/>
    <property type="evidence" value="ECO:0007669"/>
    <property type="project" value="UniProtKB-KW"/>
</dbReference>
<keyword evidence="1" id="KW-0812">Transmembrane</keyword>
<dbReference type="PATRIC" id="fig|92835.4.peg.2261"/>